<dbReference type="InterPro" id="IPR011006">
    <property type="entry name" value="CheY-like_superfamily"/>
</dbReference>
<feature type="transmembrane region" description="Helical" evidence="13">
    <location>
        <begin position="212"/>
        <end position="233"/>
    </location>
</feature>
<dbReference type="GO" id="GO:0005886">
    <property type="term" value="C:plasma membrane"/>
    <property type="evidence" value="ECO:0007669"/>
    <property type="project" value="UniProtKB-SubCell"/>
</dbReference>
<accession>A0A426VC19</accession>
<dbReference type="GO" id="GO:0000155">
    <property type="term" value="F:phosphorelay sensor kinase activity"/>
    <property type="evidence" value="ECO:0007669"/>
    <property type="project" value="InterPro"/>
</dbReference>
<proteinExistence type="predicted"/>
<feature type="transmembrane region" description="Helical" evidence="13">
    <location>
        <begin position="176"/>
        <end position="200"/>
    </location>
</feature>
<feature type="domain" description="CHASE" evidence="16">
    <location>
        <begin position="308"/>
        <end position="475"/>
    </location>
</feature>
<dbReference type="Pfam" id="PF03924">
    <property type="entry name" value="CHASE"/>
    <property type="match status" value="1"/>
</dbReference>
<evidence type="ECO:0000256" key="9">
    <source>
        <dbReference type="ARBA" id="ARBA00022989"/>
    </source>
</evidence>
<dbReference type="InterPro" id="IPR036890">
    <property type="entry name" value="HATPase_C_sf"/>
</dbReference>
<dbReference type="InterPro" id="IPR005467">
    <property type="entry name" value="His_kinase_dom"/>
</dbReference>
<evidence type="ECO:0000259" key="16">
    <source>
        <dbReference type="PROSITE" id="PS50839"/>
    </source>
</evidence>
<organism evidence="17 18">
    <name type="scientific">Aquabacterium soli</name>
    <dbReference type="NCBI Taxonomy" id="2493092"/>
    <lineage>
        <taxon>Bacteria</taxon>
        <taxon>Pseudomonadati</taxon>
        <taxon>Pseudomonadota</taxon>
        <taxon>Betaproteobacteria</taxon>
        <taxon>Burkholderiales</taxon>
        <taxon>Aquabacterium</taxon>
    </lineage>
</organism>
<dbReference type="PRINTS" id="PR00344">
    <property type="entry name" value="BCTRLSENSOR"/>
</dbReference>
<evidence type="ECO:0000256" key="8">
    <source>
        <dbReference type="ARBA" id="ARBA00022777"/>
    </source>
</evidence>
<feature type="region of interest" description="Disordered" evidence="12">
    <location>
        <begin position="1"/>
        <end position="20"/>
    </location>
</feature>
<keyword evidence="8" id="KW-0418">Kinase</keyword>
<dbReference type="InterPro" id="IPR003661">
    <property type="entry name" value="HisK_dim/P_dom"/>
</dbReference>
<dbReference type="EMBL" id="RSED01000007">
    <property type="protein sequence ID" value="RRS04410.1"/>
    <property type="molecule type" value="Genomic_DNA"/>
</dbReference>
<evidence type="ECO:0000256" key="6">
    <source>
        <dbReference type="ARBA" id="ARBA00022679"/>
    </source>
</evidence>
<dbReference type="Proteomes" id="UP000269265">
    <property type="component" value="Unassembled WGS sequence"/>
</dbReference>
<dbReference type="AlphaFoldDB" id="A0A426VC19"/>
<feature type="domain" description="Response regulatory" evidence="15">
    <location>
        <begin position="854"/>
        <end position="975"/>
    </location>
</feature>
<gene>
    <name evidence="17" type="ORF">EIP75_11025</name>
</gene>
<dbReference type="InterPro" id="IPR006189">
    <property type="entry name" value="CHASE_dom"/>
</dbReference>
<dbReference type="Pfam" id="PF05231">
    <property type="entry name" value="MASE1"/>
    <property type="match status" value="1"/>
</dbReference>
<evidence type="ECO:0000313" key="17">
    <source>
        <dbReference type="EMBL" id="RRS04410.1"/>
    </source>
</evidence>
<evidence type="ECO:0000256" key="4">
    <source>
        <dbReference type="ARBA" id="ARBA00022475"/>
    </source>
</evidence>
<evidence type="ECO:0000256" key="5">
    <source>
        <dbReference type="ARBA" id="ARBA00022553"/>
    </source>
</evidence>
<name>A0A426VC19_9BURK</name>
<dbReference type="InterPro" id="IPR003594">
    <property type="entry name" value="HATPase_dom"/>
</dbReference>
<dbReference type="InterPro" id="IPR004358">
    <property type="entry name" value="Sig_transdc_His_kin-like_C"/>
</dbReference>
<evidence type="ECO:0000313" key="18">
    <source>
        <dbReference type="Proteomes" id="UP000269265"/>
    </source>
</evidence>
<comment type="catalytic activity">
    <reaction evidence="1">
        <text>ATP + protein L-histidine = ADP + protein N-phospho-L-histidine.</text>
        <dbReference type="EC" id="2.7.13.3"/>
    </reaction>
</comment>
<feature type="modified residue" description="4-aspartylphosphate" evidence="11">
    <location>
        <position position="908"/>
    </location>
</feature>
<dbReference type="PANTHER" id="PTHR43047:SF72">
    <property type="entry name" value="OSMOSENSING HISTIDINE PROTEIN KINASE SLN1"/>
    <property type="match status" value="1"/>
</dbReference>
<evidence type="ECO:0000256" key="10">
    <source>
        <dbReference type="ARBA" id="ARBA00023136"/>
    </source>
</evidence>
<dbReference type="SUPFAM" id="SSF52172">
    <property type="entry name" value="CheY-like"/>
    <property type="match status" value="1"/>
</dbReference>
<dbReference type="InterPro" id="IPR001789">
    <property type="entry name" value="Sig_transdc_resp-reg_receiver"/>
</dbReference>
<keyword evidence="5 11" id="KW-0597">Phosphoprotein</keyword>
<dbReference type="Gene3D" id="3.30.565.10">
    <property type="entry name" value="Histidine kinase-like ATPase, C-terminal domain"/>
    <property type="match status" value="1"/>
</dbReference>
<feature type="compositionally biased region" description="Basic and acidic residues" evidence="12">
    <location>
        <begin position="837"/>
        <end position="846"/>
    </location>
</feature>
<dbReference type="SMART" id="SM00387">
    <property type="entry name" value="HATPase_c"/>
    <property type="match status" value="1"/>
</dbReference>
<comment type="subcellular location">
    <subcellularLocation>
        <location evidence="2">Cell membrane</location>
        <topology evidence="2">Multi-pass membrane protein</topology>
    </subcellularLocation>
</comment>
<dbReference type="Gene3D" id="3.30.450.350">
    <property type="entry name" value="CHASE domain"/>
    <property type="match status" value="1"/>
</dbReference>
<feature type="transmembrane region" description="Helical" evidence="13">
    <location>
        <begin position="62"/>
        <end position="79"/>
    </location>
</feature>
<feature type="transmembrane region" description="Helical" evidence="13">
    <location>
        <begin position="245"/>
        <end position="262"/>
    </location>
</feature>
<evidence type="ECO:0000259" key="14">
    <source>
        <dbReference type="PROSITE" id="PS50109"/>
    </source>
</evidence>
<evidence type="ECO:0000256" key="12">
    <source>
        <dbReference type="SAM" id="MobiDB-lite"/>
    </source>
</evidence>
<feature type="transmembrane region" description="Helical" evidence="13">
    <location>
        <begin position="135"/>
        <end position="156"/>
    </location>
</feature>
<dbReference type="SMART" id="SM00448">
    <property type="entry name" value="REC"/>
    <property type="match status" value="1"/>
</dbReference>
<dbReference type="GO" id="GO:0009927">
    <property type="term" value="F:histidine phosphotransfer kinase activity"/>
    <property type="evidence" value="ECO:0007669"/>
    <property type="project" value="TreeGrafter"/>
</dbReference>
<feature type="region of interest" description="Disordered" evidence="12">
    <location>
        <begin position="825"/>
        <end position="846"/>
    </location>
</feature>
<reference evidence="17 18" key="1">
    <citation type="submission" date="2018-12" db="EMBL/GenBank/DDBJ databases">
        <title>The whole draft genome of Aquabacterium sp. SJQ9.</title>
        <authorList>
            <person name="Sun L."/>
            <person name="Gao X."/>
            <person name="Chen W."/>
            <person name="Huang K."/>
        </authorList>
    </citation>
    <scope>NUCLEOTIDE SEQUENCE [LARGE SCALE GENOMIC DNA]</scope>
    <source>
        <strain evidence="17 18">SJQ9</strain>
    </source>
</reference>
<feature type="transmembrane region" description="Helical" evidence="13">
    <location>
        <begin position="109"/>
        <end position="129"/>
    </location>
</feature>
<keyword evidence="7 13" id="KW-0812">Transmembrane</keyword>
<keyword evidence="9 13" id="KW-1133">Transmembrane helix</keyword>
<comment type="caution">
    <text evidence="17">The sequence shown here is derived from an EMBL/GenBank/DDBJ whole genome shotgun (WGS) entry which is preliminary data.</text>
</comment>
<feature type="domain" description="Histidine kinase" evidence="14">
    <location>
        <begin position="599"/>
        <end position="824"/>
    </location>
</feature>
<dbReference type="SUPFAM" id="SSF47384">
    <property type="entry name" value="Homodimeric domain of signal transducing histidine kinase"/>
    <property type="match status" value="1"/>
</dbReference>
<dbReference type="Gene3D" id="3.40.50.2300">
    <property type="match status" value="1"/>
</dbReference>
<evidence type="ECO:0000256" key="1">
    <source>
        <dbReference type="ARBA" id="ARBA00000085"/>
    </source>
</evidence>
<dbReference type="PROSITE" id="PS50109">
    <property type="entry name" value="HIS_KIN"/>
    <property type="match status" value="1"/>
</dbReference>
<evidence type="ECO:0000256" key="11">
    <source>
        <dbReference type="PROSITE-ProRule" id="PRU00169"/>
    </source>
</evidence>
<dbReference type="SMART" id="SM00388">
    <property type="entry name" value="HisKA"/>
    <property type="match status" value="1"/>
</dbReference>
<dbReference type="SUPFAM" id="SSF55874">
    <property type="entry name" value="ATPase domain of HSP90 chaperone/DNA topoisomerase II/histidine kinase"/>
    <property type="match status" value="1"/>
</dbReference>
<evidence type="ECO:0000256" key="3">
    <source>
        <dbReference type="ARBA" id="ARBA00012438"/>
    </source>
</evidence>
<dbReference type="InterPro" id="IPR042240">
    <property type="entry name" value="CHASE_sf"/>
</dbReference>
<dbReference type="Pfam" id="PF02518">
    <property type="entry name" value="HATPase_c"/>
    <property type="match status" value="1"/>
</dbReference>
<dbReference type="EC" id="2.7.13.3" evidence="3"/>
<dbReference type="Gene3D" id="1.10.287.130">
    <property type="match status" value="1"/>
</dbReference>
<dbReference type="SMART" id="SM01079">
    <property type="entry name" value="CHASE"/>
    <property type="match status" value="1"/>
</dbReference>
<sequence>MDVKSQSLGAQTTIRPPTRKSPMCRLCSGGYSGANAPRTPTLARHHPMPEAFAPHGRWSRGIVTYLIYVAAGTVSLALSTSSDTISLLYLAAGFGLACVLCWGRAQAVAVGLGSLTVGAIGVLADHSALQHWGSFLGLAASGLGGGLQAWVAARWVQGPDENAPLPLDNLRDITRFMLLAGPLACVINPVLTSTTLVLTGATPYTEWLPLMASWWAGDMLGVLMGTPLLLTLWGRPERLWRQRRFVVGMPLLASSILLGLGIRQIQDWDQEREDSAFRLHAEATSNAMRLRLNAYLAALESMRGIYDASDSVERDEFRRASTSWLRQLPGTQALGWTEKLGIGRLETFEMLQRAEGVTGYRVFDQPGRVAAQGPDLAAIRFIEPLDGNEAALGLNILSVPLARQTYQQAILSNQPAASPGMRLTQEKGNQLGVVIYRAVYRSPTVLASDRNATAMGVVFLALRIDDALVAVLKDMPPFMQACLLDRSESKGEPLFLGGTSGCGRNAKTPSPHSVVVPLSFAQREWSLHMWAVGPVPSVGGRATAWLFAIGGVGFAAALGTLLLMVTGHAERMTAAIDDARLQRAAAESANQAKSDFLSRMSHELRAPLNAILGVAQVMGLDRRPPLSDAQNHRLQQIQQAGWHLLDMIDDVLDLSRIDAGTLKLTAVRLPLPPLLDATRQLVDDLARQKQVSLTIDGTLPAGWGVLADETRLKQVLTNLLSNAVKYNRPGGSVHVQAALLRHKSSEPPTVNIVVTDTGLGMTEAQLAQLFQPFNRLGREKNTPDGTGIGLVISRHLALLMNGQLEASSREGSGSTFTLSLPATQLASEPPAAPPAPPRHEPAMDADDAARDTRHVLYVEDNHANTAVVQAALSSRTWIKLTVAATIEAGLAALHDRLRGPLPQLILLDVHLPDASGLDFLKLAKANPETQHIPVVMISADALPEQIDNALKAGAAAYLTKPLQITALLDMVDDMLKLPPPTSRSGRGGSV</sequence>
<dbReference type="Pfam" id="PF00072">
    <property type="entry name" value="Response_reg"/>
    <property type="match status" value="1"/>
</dbReference>
<protein>
    <recommendedName>
        <fullName evidence="3">histidine kinase</fullName>
        <ecNumber evidence="3">2.7.13.3</ecNumber>
    </recommendedName>
</protein>
<dbReference type="PROSITE" id="PS50110">
    <property type="entry name" value="RESPONSE_REGULATORY"/>
    <property type="match status" value="1"/>
</dbReference>
<keyword evidence="18" id="KW-1185">Reference proteome</keyword>
<evidence type="ECO:0000256" key="7">
    <source>
        <dbReference type="ARBA" id="ARBA00022692"/>
    </source>
</evidence>
<dbReference type="InterPro" id="IPR036097">
    <property type="entry name" value="HisK_dim/P_sf"/>
</dbReference>
<feature type="transmembrane region" description="Helical" evidence="13">
    <location>
        <begin position="85"/>
        <end position="102"/>
    </location>
</feature>
<evidence type="ECO:0000259" key="15">
    <source>
        <dbReference type="PROSITE" id="PS50110"/>
    </source>
</evidence>
<feature type="compositionally biased region" description="Polar residues" evidence="12">
    <location>
        <begin position="1"/>
        <end position="15"/>
    </location>
</feature>
<keyword evidence="10 13" id="KW-0472">Membrane</keyword>
<dbReference type="PANTHER" id="PTHR43047">
    <property type="entry name" value="TWO-COMPONENT HISTIDINE PROTEIN KINASE"/>
    <property type="match status" value="1"/>
</dbReference>
<dbReference type="CDD" id="cd00082">
    <property type="entry name" value="HisKA"/>
    <property type="match status" value="1"/>
</dbReference>
<dbReference type="Pfam" id="PF00512">
    <property type="entry name" value="HisKA"/>
    <property type="match status" value="1"/>
</dbReference>
<dbReference type="PROSITE" id="PS50839">
    <property type="entry name" value="CHASE"/>
    <property type="match status" value="1"/>
</dbReference>
<keyword evidence="4" id="KW-1003">Cell membrane</keyword>
<evidence type="ECO:0000256" key="13">
    <source>
        <dbReference type="SAM" id="Phobius"/>
    </source>
</evidence>
<evidence type="ECO:0000256" key="2">
    <source>
        <dbReference type="ARBA" id="ARBA00004651"/>
    </source>
</evidence>
<keyword evidence="6" id="KW-0808">Transferase</keyword>
<dbReference type="InterPro" id="IPR007895">
    <property type="entry name" value="MASE1"/>
</dbReference>